<protein>
    <submittedName>
        <fullName evidence="2">Uncharacterized protein</fullName>
    </submittedName>
</protein>
<accession>A0A9P5N512</accession>
<comment type="caution">
    <text evidence="2">The sequence shown here is derived from an EMBL/GenBank/DDBJ whole genome shotgun (WGS) entry which is preliminary data.</text>
</comment>
<keyword evidence="3" id="KW-1185">Reference proteome</keyword>
<keyword evidence="1" id="KW-1133">Transmembrane helix</keyword>
<sequence>MSLRHIEEFAAPQLLGVVWNWFLYGVLVAQFYVYSYNFPPDESVQTALSGADIYYWFAAGFGNEVQLVRSFASFFDLQILGSVVSLSVQFFFVYRIWVLSEKRSRWLCIIICLVTSSPKVPEQPFVE</sequence>
<dbReference type="PANTHER" id="PTHR40465">
    <property type="entry name" value="CHROMOSOME 1, WHOLE GENOME SHOTGUN SEQUENCE"/>
    <property type="match status" value="1"/>
</dbReference>
<reference evidence="2" key="1">
    <citation type="submission" date="2019-10" db="EMBL/GenBank/DDBJ databases">
        <authorList>
            <consortium name="DOE Joint Genome Institute"/>
            <person name="Kuo A."/>
            <person name="Miyauchi S."/>
            <person name="Kiss E."/>
            <person name="Drula E."/>
            <person name="Kohler A."/>
            <person name="Sanchez-Garcia M."/>
            <person name="Andreopoulos B."/>
            <person name="Barry K.W."/>
            <person name="Bonito G."/>
            <person name="Buee M."/>
            <person name="Carver A."/>
            <person name="Chen C."/>
            <person name="Cichocki N."/>
            <person name="Clum A."/>
            <person name="Culley D."/>
            <person name="Crous P.W."/>
            <person name="Fauchery L."/>
            <person name="Girlanda M."/>
            <person name="Hayes R."/>
            <person name="Keri Z."/>
            <person name="LaButti K."/>
            <person name="Lipzen A."/>
            <person name="Lombard V."/>
            <person name="Magnuson J."/>
            <person name="Maillard F."/>
            <person name="Morin E."/>
            <person name="Murat C."/>
            <person name="Nolan M."/>
            <person name="Ohm R."/>
            <person name="Pangilinan J."/>
            <person name="Pereira M."/>
            <person name="Perotto S."/>
            <person name="Peter M."/>
            <person name="Riley R."/>
            <person name="Sitrit Y."/>
            <person name="Stielow B."/>
            <person name="Szollosi G."/>
            <person name="Zifcakova L."/>
            <person name="Stursova M."/>
            <person name="Spatafora J.W."/>
            <person name="Tedersoo L."/>
            <person name="Vaario L.-M."/>
            <person name="Yamada A."/>
            <person name="Yan M."/>
            <person name="Wang P."/>
            <person name="Xu J."/>
            <person name="Bruns T."/>
            <person name="Baldrian P."/>
            <person name="Vilgalys R."/>
            <person name="Henrissat B."/>
            <person name="Grigoriev I.V."/>
            <person name="Hibbett D."/>
            <person name="Nagy L.G."/>
            <person name="Martin F.M."/>
        </authorList>
    </citation>
    <scope>NUCLEOTIDE SEQUENCE</scope>
    <source>
        <strain evidence="2">Prilba</strain>
    </source>
</reference>
<dbReference type="OrthoDB" id="2536347at2759"/>
<name>A0A9P5N512_9AGAM</name>
<feature type="transmembrane region" description="Helical" evidence="1">
    <location>
        <begin position="12"/>
        <end position="33"/>
    </location>
</feature>
<organism evidence="2 3">
    <name type="scientific">Russula ochroleuca</name>
    <dbReference type="NCBI Taxonomy" id="152965"/>
    <lineage>
        <taxon>Eukaryota</taxon>
        <taxon>Fungi</taxon>
        <taxon>Dikarya</taxon>
        <taxon>Basidiomycota</taxon>
        <taxon>Agaricomycotina</taxon>
        <taxon>Agaricomycetes</taxon>
        <taxon>Russulales</taxon>
        <taxon>Russulaceae</taxon>
        <taxon>Russula</taxon>
    </lineage>
</organism>
<dbReference type="Proteomes" id="UP000759537">
    <property type="component" value="Unassembled WGS sequence"/>
</dbReference>
<proteinExistence type="predicted"/>
<evidence type="ECO:0000256" key="1">
    <source>
        <dbReference type="SAM" id="Phobius"/>
    </source>
</evidence>
<evidence type="ECO:0000313" key="3">
    <source>
        <dbReference type="Proteomes" id="UP000759537"/>
    </source>
</evidence>
<feature type="transmembrane region" description="Helical" evidence="1">
    <location>
        <begin position="77"/>
        <end position="97"/>
    </location>
</feature>
<keyword evidence="1" id="KW-0812">Transmembrane</keyword>
<dbReference type="PANTHER" id="PTHR40465:SF1">
    <property type="entry name" value="DUF6534 DOMAIN-CONTAINING PROTEIN"/>
    <property type="match status" value="1"/>
</dbReference>
<keyword evidence="1" id="KW-0472">Membrane</keyword>
<reference evidence="2" key="2">
    <citation type="journal article" date="2020" name="Nat. Commun.">
        <title>Large-scale genome sequencing of mycorrhizal fungi provides insights into the early evolution of symbiotic traits.</title>
        <authorList>
            <person name="Miyauchi S."/>
            <person name="Kiss E."/>
            <person name="Kuo A."/>
            <person name="Drula E."/>
            <person name="Kohler A."/>
            <person name="Sanchez-Garcia M."/>
            <person name="Morin E."/>
            <person name="Andreopoulos B."/>
            <person name="Barry K.W."/>
            <person name="Bonito G."/>
            <person name="Buee M."/>
            <person name="Carver A."/>
            <person name="Chen C."/>
            <person name="Cichocki N."/>
            <person name="Clum A."/>
            <person name="Culley D."/>
            <person name="Crous P.W."/>
            <person name="Fauchery L."/>
            <person name="Girlanda M."/>
            <person name="Hayes R.D."/>
            <person name="Keri Z."/>
            <person name="LaButti K."/>
            <person name="Lipzen A."/>
            <person name="Lombard V."/>
            <person name="Magnuson J."/>
            <person name="Maillard F."/>
            <person name="Murat C."/>
            <person name="Nolan M."/>
            <person name="Ohm R.A."/>
            <person name="Pangilinan J."/>
            <person name="Pereira M.F."/>
            <person name="Perotto S."/>
            <person name="Peter M."/>
            <person name="Pfister S."/>
            <person name="Riley R."/>
            <person name="Sitrit Y."/>
            <person name="Stielow J.B."/>
            <person name="Szollosi G."/>
            <person name="Zifcakova L."/>
            <person name="Stursova M."/>
            <person name="Spatafora J.W."/>
            <person name="Tedersoo L."/>
            <person name="Vaario L.M."/>
            <person name="Yamada A."/>
            <person name="Yan M."/>
            <person name="Wang P."/>
            <person name="Xu J."/>
            <person name="Bruns T."/>
            <person name="Baldrian P."/>
            <person name="Vilgalys R."/>
            <person name="Dunand C."/>
            <person name="Henrissat B."/>
            <person name="Grigoriev I.V."/>
            <person name="Hibbett D."/>
            <person name="Nagy L.G."/>
            <person name="Martin F.M."/>
        </authorList>
    </citation>
    <scope>NUCLEOTIDE SEQUENCE</scope>
    <source>
        <strain evidence="2">Prilba</strain>
    </source>
</reference>
<gene>
    <name evidence="2" type="ORF">DFH94DRAFT_849361</name>
</gene>
<evidence type="ECO:0000313" key="2">
    <source>
        <dbReference type="EMBL" id="KAF8486820.1"/>
    </source>
</evidence>
<dbReference type="EMBL" id="WHVB01000001">
    <property type="protein sequence ID" value="KAF8486820.1"/>
    <property type="molecule type" value="Genomic_DNA"/>
</dbReference>
<dbReference type="AlphaFoldDB" id="A0A9P5N512"/>